<reference evidence="12" key="1">
    <citation type="submission" date="2016-10" db="EMBL/GenBank/DDBJ databases">
        <title>Sequence of Gallionella enrichment culture.</title>
        <authorList>
            <person name="Poehlein A."/>
            <person name="Muehling M."/>
            <person name="Daniel R."/>
        </authorList>
    </citation>
    <scope>NUCLEOTIDE SEQUENCE</scope>
</reference>
<comment type="subcellular location">
    <subcellularLocation>
        <location evidence="1">Membrane</location>
        <topology evidence="1">Multi-pass membrane protein</topology>
    </subcellularLocation>
</comment>
<evidence type="ECO:0000256" key="3">
    <source>
        <dbReference type="ARBA" id="ARBA00022448"/>
    </source>
</evidence>
<dbReference type="PRINTS" id="PR00184">
    <property type="entry name" value="NEISSPPORIN"/>
</dbReference>
<keyword evidence="9" id="KW-0472">Membrane</keyword>
<accession>A0A1J5S2G2</accession>
<dbReference type="GO" id="GO:0015288">
    <property type="term" value="F:porin activity"/>
    <property type="evidence" value="ECO:0007669"/>
    <property type="project" value="UniProtKB-KW"/>
</dbReference>
<dbReference type="AlphaFoldDB" id="A0A1J5S2G2"/>
<protein>
    <submittedName>
        <fullName evidence="12">Outer membrane porin protein 32</fullName>
    </submittedName>
</protein>
<dbReference type="EMBL" id="MLJW01000157">
    <property type="protein sequence ID" value="OIQ95955.1"/>
    <property type="molecule type" value="Genomic_DNA"/>
</dbReference>
<keyword evidence="8" id="KW-0626">Porin</keyword>
<evidence type="ECO:0000256" key="8">
    <source>
        <dbReference type="ARBA" id="ARBA00023114"/>
    </source>
</evidence>
<dbReference type="PANTHER" id="PTHR34501">
    <property type="entry name" value="PROTEIN YDDL-RELATED"/>
    <property type="match status" value="1"/>
</dbReference>
<sequence length="339" mass="35872">MKKAIIALTVLGSVAGAAQAQSAVTVYGVVDAGLVHENNGSTSVISMDEISHSGNMSGSRLGFKGKEDLGGGLAAVFQLENGFNVDNGSQADSTRLFNRLAFVGLSGELGAIKLGRQKNPLYANNKTFDPFVGGLAGDYKCLFNSHGNRTDNLITYGYAADGLRGEVQYGLGQKTISAAANRTIAGFVGYRRGAIDLALTHQAIRNANDTSTNTMTVLGGNYNFGVVKAYASYAWEGGVVLNAATPLDQRDQREALVGLTMPISTAGTLITSYIRKTDKTLANADASQVAIGYKYKLSKRTTLYTSYGELRNDSQAKYGKVPVAGNTDTIYDVGINHSF</sequence>
<keyword evidence="10" id="KW-0998">Cell outer membrane</keyword>
<dbReference type="InterPro" id="IPR033900">
    <property type="entry name" value="Gram_neg_porin_domain"/>
</dbReference>
<evidence type="ECO:0000256" key="7">
    <source>
        <dbReference type="ARBA" id="ARBA00023065"/>
    </source>
</evidence>
<evidence type="ECO:0000256" key="2">
    <source>
        <dbReference type="ARBA" id="ARBA00011233"/>
    </source>
</evidence>
<dbReference type="InterPro" id="IPR002299">
    <property type="entry name" value="Porin_Neis"/>
</dbReference>
<dbReference type="SUPFAM" id="SSF56935">
    <property type="entry name" value="Porins"/>
    <property type="match status" value="1"/>
</dbReference>
<evidence type="ECO:0000256" key="6">
    <source>
        <dbReference type="ARBA" id="ARBA00022729"/>
    </source>
</evidence>
<evidence type="ECO:0000259" key="11">
    <source>
        <dbReference type="Pfam" id="PF13609"/>
    </source>
</evidence>
<name>A0A1J5S2G2_9ZZZZ</name>
<dbReference type="InterPro" id="IPR050298">
    <property type="entry name" value="Gram-neg_bact_OMP"/>
</dbReference>
<gene>
    <name evidence="12" type="ORF">GALL_220880</name>
</gene>
<evidence type="ECO:0000256" key="4">
    <source>
        <dbReference type="ARBA" id="ARBA00022452"/>
    </source>
</evidence>
<proteinExistence type="predicted"/>
<evidence type="ECO:0000256" key="9">
    <source>
        <dbReference type="ARBA" id="ARBA00023136"/>
    </source>
</evidence>
<dbReference type="Gene3D" id="2.40.160.10">
    <property type="entry name" value="Porin"/>
    <property type="match status" value="1"/>
</dbReference>
<evidence type="ECO:0000256" key="5">
    <source>
        <dbReference type="ARBA" id="ARBA00022692"/>
    </source>
</evidence>
<keyword evidence="5" id="KW-0812">Transmembrane</keyword>
<keyword evidence="4" id="KW-1134">Transmembrane beta strand</keyword>
<keyword evidence="6" id="KW-0732">Signal</keyword>
<dbReference type="InterPro" id="IPR023614">
    <property type="entry name" value="Porin_dom_sf"/>
</dbReference>
<keyword evidence="3" id="KW-0813">Transport</keyword>
<dbReference type="InterPro" id="IPR001702">
    <property type="entry name" value="Porin_Gram-ve"/>
</dbReference>
<dbReference type="GO" id="GO:0009279">
    <property type="term" value="C:cell outer membrane"/>
    <property type="evidence" value="ECO:0007669"/>
    <property type="project" value="InterPro"/>
</dbReference>
<dbReference type="PANTHER" id="PTHR34501:SF9">
    <property type="entry name" value="MAJOR OUTER MEMBRANE PROTEIN P.IA"/>
    <property type="match status" value="1"/>
</dbReference>
<dbReference type="PRINTS" id="PR00182">
    <property type="entry name" value="ECOLNEIPORIN"/>
</dbReference>
<comment type="caution">
    <text evidence="12">The sequence shown here is derived from an EMBL/GenBank/DDBJ whole genome shotgun (WGS) entry which is preliminary data.</text>
</comment>
<evidence type="ECO:0000256" key="1">
    <source>
        <dbReference type="ARBA" id="ARBA00004141"/>
    </source>
</evidence>
<dbReference type="GO" id="GO:0046930">
    <property type="term" value="C:pore complex"/>
    <property type="evidence" value="ECO:0007669"/>
    <property type="project" value="UniProtKB-KW"/>
</dbReference>
<evidence type="ECO:0000256" key="10">
    <source>
        <dbReference type="ARBA" id="ARBA00023237"/>
    </source>
</evidence>
<evidence type="ECO:0000313" key="12">
    <source>
        <dbReference type="EMBL" id="OIQ95955.1"/>
    </source>
</evidence>
<organism evidence="12">
    <name type="scientific">mine drainage metagenome</name>
    <dbReference type="NCBI Taxonomy" id="410659"/>
    <lineage>
        <taxon>unclassified sequences</taxon>
        <taxon>metagenomes</taxon>
        <taxon>ecological metagenomes</taxon>
    </lineage>
</organism>
<dbReference type="CDD" id="cd00342">
    <property type="entry name" value="gram_neg_porins"/>
    <property type="match status" value="1"/>
</dbReference>
<comment type="subunit">
    <text evidence="2">Homotrimer.</text>
</comment>
<dbReference type="GO" id="GO:0034220">
    <property type="term" value="P:monoatomic ion transmembrane transport"/>
    <property type="evidence" value="ECO:0007669"/>
    <property type="project" value="InterPro"/>
</dbReference>
<keyword evidence="7" id="KW-0406">Ion transport</keyword>
<feature type="domain" description="Porin" evidence="11">
    <location>
        <begin position="7"/>
        <end position="314"/>
    </location>
</feature>
<dbReference type="Pfam" id="PF13609">
    <property type="entry name" value="Porin_4"/>
    <property type="match status" value="1"/>
</dbReference>